<sequence>MQEPPAKRLKGNTSSPSMVQDESPPIPDTLPSSSRVLSSPGTPATSNCQSQALEPDTSSCDPHDLMPQFPLPSDSHTSDTLKPRTQHLPALYRDHLPEPPRPVDPVPAATPTLPRVILHVFNSFCSKHCFPAEELSNPTNDDGNTLGSNTRPKSPPWPWTNMSTWKLMSWQLTGSDQKSSAETTRLVHNILLADDFELEDLSGFNAETAIKKMDKSEAALAPSSPSADAQEWDGWKTEVDVDIEVPSREKCTEGNGRTFTVHGLAYRPLVPVIWAAFTDTLLKWFHFTPFKRIWKSPVMGKEQRLYNELYTSDTWNKAHDDLQKQQREDGCTLERVIAGLMFWSDSTHLTQFGHATAWPVYLFFGNLSKYKRASPSSGICHPVALIPSLPESINKFLNSFTNKSNHADLLTHCKRELFHAIWKKLLDDKFIEAYRNGILGNPIKGTVVEKLLKDWSLVPTLNTFAERLSPFGFDIFPALVVDLMHEFELGVLKENQSDPAVKNFLTKMKDHLLSRLHGYEYDGDEHSFTEEEHNDLWIIGGLNRIIESTILRVNYTTYDICREQDVMRPGPACFVMTLSWEDELNAHPYWYCQVI</sequence>
<dbReference type="InParanoid" id="A0A0C3E824"/>
<gene>
    <name evidence="2" type="ORF">SCLCIDRAFT_23294</name>
</gene>
<accession>A0A0C3E824</accession>
<feature type="compositionally biased region" description="Polar residues" evidence="1">
    <location>
        <begin position="136"/>
        <end position="152"/>
    </location>
</feature>
<dbReference type="AlphaFoldDB" id="A0A0C3E824"/>
<dbReference type="Pfam" id="PF18759">
    <property type="entry name" value="Plavaka"/>
    <property type="match status" value="1"/>
</dbReference>
<name>A0A0C3E824_9AGAM</name>
<evidence type="ECO:0000313" key="2">
    <source>
        <dbReference type="EMBL" id="KIM64549.1"/>
    </source>
</evidence>
<keyword evidence="3" id="KW-1185">Reference proteome</keyword>
<feature type="compositionally biased region" description="Polar residues" evidence="1">
    <location>
        <begin position="11"/>
        <end position="20"/>
    </location>
</feature>
<organism evidence="2 3">
    <name type="scientific">Scleroderma citrinum Foug A</name>
    <dbReference type="NCBI Taxonomy" id="1036808"/>
    <lineage>
        <taxon>Eukaryota</taxon>
        <taxon>Fungi</taxon>
        <taxon>Dikarya</taxon>
        <taxon>Basidiomycota</taxon>
        <taxon>Agaricomycotina</taxon>
        <taxon>Agaricomycetes</taxon>
        <taxon>Agaricomycetidae</taxon>
        <taxon>Boletales</taxon>
        <taxon>Sclerodermatineae</taxon>
        <taxon>Sclerodermataceae</taxon>
        <taxon>Scleroderma</taxon>
    </lineage>
</organism>
<feature type="compositionally biased region" description="Polar residues" evidence="1">
    <location>
        <begin position="30"/>
        <end position="60"/>
    </location>
</feature>
<proteinExistence type="predicted"/>
<evidence type="ECO:0000313" key="3">
    <source>
        <dbReference type="Proteomes" id="UP000053989"/>
    </source>
</evidence>
<dbReference type="Proteomes" id="UP000053989">
    <property type="component" value="Unassembled WGS sequence"/>
</dbReference>
<dbReference type="STRING" id="1036808.A0A0C3E824"/>
<dbReference type="HOGENOM" id="CLU_430311_0_0_1"/>
<feature type="region of interest" description="Disordered" evidence="1">
    <location>
        <begin position="1"/>
        <end position="82"/>
    </location>
</feature>
<reference evidence="3" key="2">
    <citation type="submission" date="2015-01" db="EMBL/GenBank/DDBJ databases">
        <title>Evolutionary Origins and Diversification of the Mycorrhizal Mutualists.</title>
        <authorList>
            <consortium name="DOE Joint Genome Institute"/>
            <consortium name="Mycorrhizal Genomics Consortium"/>
            <person name="Kohler A."/>
            <person name="Kuo A."/>
            <person name="Nagy L.G."/>
            <person name="Floudas D."/>
            <person name="Copeland A."/>
            <person name="Barry K.W."/>
            <person name="Cichocki N."/>
            <person name="Veneault-Fourrey C."/>
            <person name="LaButti K."/>
            <person name="Lindquist E.A."/>
            <person name="Lipzen A."/>
            <person name="Lundell T."/>
            <person name="Morin E."/>
            <person name="Murat C."/>
            <person name="Riley R."/>
            <person name="Ohm R."/>
            <person name="Sun H."/>
            <person name="Tunlid A."/>
            <person name="Henrissat B."/>
            <person name="Grigoriev I.V."/>
            <person name="Hibbett D.S."/>
            <person name="Martin F."/>
        </authorList>
    </citation>
    <scope>NUCLEOTIDE SEQUENCE [LARGE SCALE GENOMIC DNA]</scope>
    <source>
        <strain evidence="3">Foug A</strain>
    </source>
</reference>
<protein>
    <submittedName>
        <fullName evidence="2">Uncharacterized protein</fullName>
    </submittedName>
</protein>
<reference evidence="2 3" key="1">
    <citation type="submission" date="2014-04" db="EMBL/GenBank/DDBJ databases">
        <authorList>
            <consortium name="DOE Joint Genome Institute"/>
            <person name="Kuo A."/>
            <person name="Kohler A."/>
            <person name="Nagy L.G."/>
            <person name="Floudas D."/>
            <person name="Copeland A."/>
            <person name="Barry K.W."/>
            <person name="Cichocki N."/>
            <person name="Veneault-Fourrey C."/>
            <person name="LaButti K."/>
            <person name="Lindquist E.A."/>
            <person name="Lipzen A."/>
            <person name="Lundell T."/>
            <person name="Morin E."/>
            <person name="Murat C."/>
            <person name="Sun H."/>
            <person name="Tunlid A."/>
            <person name="Henrissat B."/>
            <person name="Grigoriev I.V."/>
            <person name="Hibbett D.S."/>
            <person name="Martin F."/>
            <person name="Nordberg H.P."/>
            <person name="Cantor M.N."/>
            <person name="Hua S.X."/>
        </authorList>
    </citation>
    <scope>NUCLEOTIDE SEQUENCE [LARGE SCALE GENOMIC DNA]</scope>
    <source>
        <strain evidence="2 3">Foug A</strain>
    </source>
</reference>
<dbReference type="EMBL" id="KN822027">
    <property type="protein sequence ID" value="KIM64549.1"/>
    <property type="molecule type" value="Genomic_DNA"/>
</dbReference>
<evidence type="ECO:0000256" key="1">
    <source>
        <dbReference type="SAM" id="MobiDB-lite"/>
    </source>
</evidence>
<dbReference type="OrthoDB" id="3208495at2759"/>
<feature type="region of interest" description="Disordered" evidence="1">
    <location>
        <begin position="136"/>
        <end position="158"/>
    </location>
</feature>
<dbReference type="InterPro" id="IPR041078">
    <property type="entry name" value="Plavaka"/>
</dbReference>